<accession>A0ABT8SAW7</accession>
<feature type="region of interest" description="Disordered" evidence="1">
    <location>
        <begin position="76"/>
        <end position="102"/>
    </location>
</feature>
<keyword evidence="2" id="KW-0732">Signal</keyword>
<keyword evidence="5" id="KW-1185">Reference proteome</keyword>
<organism evidence="4 5">
    <name type="scientific">Variovorax ginsengisoli</name>
    <dbReference type="NCBI Taxonomy" id="363844"/>
    <lineage>
        <taxon>Bacteria</taxon>
        <taxon>Pseudomonadati</taxon>
        <taxon>Pseudomonadota</taxon>
        <taxon>Betaproteobacteria</taxon>
        <taxon>Burkholderiales</taxon>
        <taxon>Comamonadaceae</taxon>
        <taxon>Variovorax</taxon>
    </lineage>
</organism>
<protein>
    <submittedName>
        <fullName evidence="4">DUF4124 domain-containing protein</fullName>
    </submittedName>
</protein>
<reference evidence="4" key="1">
    <citation type="submission" date="2023-06" db="EMBL/GenBank/DDBJ databases">
        <authorList>
            <person name="Jiang Y."/>
            <person name="Liu Q."/>
        </authorList>
    </citation>
    <scope>NUCLEOTIDE SEQUENCE</scope>
    <source>
        <strain evidence="4">CGMCC 1.12090</strain>
    </source>
</reference>
<evidence type="ECO:0000259" key="3">
    <source>
        <dbReference type="Pfam" id="PF13511"/>
    </source>
</evidence>
<comment type="caution">
    <text evidence="4">The sequence shown here is derived from an EMBL/GenBank/DDBJ whole genome shotgun (WGS) entry which is preliminary data.</text>
</comment>
<feature type="compositionally biased region" description="Basic and acidic residues" evidence="1">
    <location>
        <begin position="90"/>
        <end position="102"/>
    </location>
</feature>
<evidence type="ECO:0000256" key="1">
    <source>
        <dbReference type="SAM" id="MobiDB-lite"/>
    </source>
</evidence>
<sequence length="102" mass="10874">MASLVLPLFRTIAVWSLCAASTMAAAEIHRCKDERGQTVLSDRPCGSAFSGPPLQSNTLGNGADRLAAPQMHSVRAREGGGQYDFISDSRPGERASEKQALK</sequence>
<gene>
    <name evidence="4" type="ORF">Q2T77_27635</name>
</gene>
<dbReference type="Pfam" id="PF13511">
    <property type="entry name" value="DUF4124"/>
    <property type="match status" value="1"/>
</dbReference>
<proteinExistence type="predicted"/>
<feature type="chain" id="PRO_5046588047" evidence="2">
    <location>
        <begin position="20"/>
        <end position="102"/>
    </location>
</feature>
<feature type="domain" description="DUF4124" evidence="3">
    <location>
        <begin position="17"/>
        <end position="58"/>
    </location>
</feature>
<dbReference type="RefSeq" id="WP_301813951.1">
    <property type="nucleotide sequence ID" value="NZ_JAUJZH010000024.1"/>
</dbReference>
<dbReference type="Proteomes" id="UP001169027">
    <property type="component" value="Unassembled WGS sequence"/>
</dbReference>
<evidence type="ECO:0000256" key="2">
    <source>
        <dbReference type="SAM" id="SignalP"/>
    </source>
</evidence>
<evidence type="ECO:0000313" key="5">
    <source>
        <dbReference type="Proteomes" id="UP001169027"/>
    </source>
</evidence>
<feature type="signal peptide" evidence="2">
    <location>
        <begin position="1"/>
        <end position="19"/>
    </location>
</feature>
<name>A0ABT8SAW7_9BURK</name>
<dbReference type="InterPro" id="IPR025392">
    <property type="entry name" value="DUF4124"/>
</dbReference>
<evidence type="ECO:0000313" key="4">
    <source>
        <dbReference type="EMBL" id="MDO1536065.1"/>
    </source>
</evidence>
<dbReference type="EMBL" id="JAUKVY010000024">
    <property type="protein sequence ID" value="MDO1536065.1"/>
    <property type="molecule type" value="Genomic_DNA"/>
</dbReference>